<organism evidence="1 2">
    <name type="scientific">Stephania cephalantha</name>
    <dbReference type="NCBI Taxonomy" id="152367"/>
    <lineage>
        <taxon>Eukaryota</taxon>
        <taxon>Viridiplantae</taxon>
        <taxon>Streptophyta</taxon>
        <taxon>Embryophyta</taxon>
        <taxon>Tracheophyta</taxon>
        <taxon>Spermatophyta</taxon>
        <taxon>Magnoliopsida</taxon>
        <taxon>Ranunculales</taxon>
        <taxon>Menispermaceae</taxon>
        <taxon>Menispermoideae</taxon>
        <taxon>Cissampelideae</taxon>
        <taxon>Stephania</taxon>
    </lineage>
</organism>
<dbReference type="EMBL" id="JBBNAG010000005">
    <property type="protein sequence ID" value="KAK9132869.1"/>
    <property type="molecule type" value="Genomic_DNA"/>
</dbReference>
<dbReference type="Proteomes" id="UP001419268">
    <property type="component" value="Unassembled WGS sequence"/>
</dbReference>
<sequence>MNLITQNHWCISAPAFPPCAQGGLDNHRVKWKWMRFFNNDRDCWDLITSGRRPVCAKTMLENVNCCSEVQ</sequence>
<evidence type="ECO:0000313" key="2">
    <source>
        <dbReference type="Proteomes" id="UP001419268"/>
    </source>
</evidence>
<dbReference type="AlphaFoldDB" id="A0AAP0JF19"/>
<evidence type="ECO:0000313" key="1">
    <source>
        <dbReference type="EMBL" id="KAK9132869.1"/>
    </source>
</evidence>
<proteinExistence type="predicted"/>
<comment type="caution">
    <text evidence="1">The sequence shown here is derived from an EMBL/GenBank/DDBJ whole genome shotgun (WGS) entry which is preliminary data.</text>
</comment>
<accession>A0AAP0JF19</accession>
<protein>
    <submittedName>
        <fullName evidence="1">Uncharacterized protein</fullName>
    </submittedName>
</protein>
<name>A0AAP0JF19_9MAGN</name>
<keyword evidence="2" id="KW-1185">Reference proteome</keyword>
<gene>
    <name evidence="1" type="ORF">Scep_012397</name>
</gene>
<reference evidence="1 2" key="1">
    <citation type="submission" date="2024-01" db="EMBL/GenBank/DDBJ databases">
        <title>Genome assemblies of Stephania.</title>
        <authorList>
            <person name="Yang L."/>
        </authorList>
    </citation>
    <scope>NUCLEOTIDE SEQUENCE [LARGE SCALE GENOMIC DNA]</scope>
    <source>
        <strain evidence="1">JXDWG</strain>
        <tissue evidence="1">Leaf</tissue>
    </source>
</reference>